<dbReference type="Proteomes" id="UP000580474">
    <property type="component" value="Unassembled WGS sequence"/>
</dbReference>
<keyword evidence="1" id="KW-1133">Transmembrane helix</keyword>
<dbReference type="RefSeq" id="WP_184481929.1">
    <property type="nucleotide sequence ID" value="NZ_JACHIV010000001.1"/>
</dbReference>
<keyword evidence="1" id="KW-0472">Membrane</keyword>
<feature type="transmembrane region" description="Helical" evidence="1">
    <location>
        <begin position="36"/>
        <end position="55"/>
    </location>
</feature>
<name>A0A840NQY4_9PSEU</name>
<keyword evidence="1" id="KW-0812">Transmembrane</keyword>
<gene>
    <name evidence="2" type="ORF">BJ969_004610</name>
</gene>
<protein>
    <submittedName>
        <fullName evidence="2">Uncharacterized protein</fullName>
    </submittedName>
</protein>
<accession>A0A840NQY4</accession>
<proteinExistence type="predicted"/>
<evidence type="ECO:0000256" key="1">
    <source>
        <dbReference type="SAM" id="Phobius"/>
    </source>
</evidence>
<evidence type="ECO:0000313" key="2">
    <source>
        <dbReference type="EMBL" id="MBB5071522.1"/>
    </source>
</evidence>
<dbReference type="EMBL" id="JACHIV010000001">
    <property type="protein sequence ID" value="MBB5071522.1"/>
    <property type="molecule type" value="Genomic_DNA"/>
</dbReference>
<sequence>MNSKIKAAFQLASVLSAAFGLRASIRDAKANNDRLAMADSIITALGLITGTALAIRTLRKGDDGK</sequence>
<reference evidence="2 3" key="1">
    <citation type="submission" date="2020-08" db="EMBL/GenBank/DDBJ databases">
        <title>Sequencing the genomes of 1000 actinobacteria strains.</title>
        <authorList>
            <person name="Klenk H.-P."/>
        </authorList>
    </citation>
    <scope>NUCLEOTIDE SEQUENCE [LARGE SCALE GENOMIC DNA]</scope>
    <source>
        <strain evidence="2 3">DSM 45582</strain>
    </source>
</reference>
<keyword evidence="3" id="KW-1185">Reference proteome</keyword>
<dbReference type="AlphaFoldDB" id="A0A840NQY4"/>
<comment type="caution">
    <text evidence="2">The sequence shown here is derived from an EMBL/GenBank/DDBJ whole genome shotgun (WGS) entry which is preliminary data.</text>
</comment>
<organism evidence="2 3">
    <name type="scientific">Saccharopolyspora gloriosae</name>
    <dbReference type="NCBI Taxonomy" id="455344"/>
    <lineage>
        <taxon>Bacteria</taxon>
        <taxon>Bacillati</taxon>
        <taxon>Actinomycetota</taxon>
        <taxon>Actinomycetes</taxon>
        <taxon>Pseudonocardiales</taxon>
        <taxon>Pseudonocardiaceae</taxon>
        <taxon>Saccharopolyspora</taxon>
    </lineage>
</organism>
<evidence type="ECO:0000313" key="3">
    <source>
        <dbReference type="Proteomes" id="UP000580474"/>
    </source>
</evidence>